<dbReference type="Gene3D" id="3.40.50.620">
    <property type="entry name" value="HUPs"/>
    <property type="match status" value="1"/>
</dbReference>
<comment type="caution">
    <text evidence="3">The sequence shown here is derived from an EMBL/GenBank/DDBJ whole genome shotgun (WGS) entry which is preliminary data.</text>
</comment>
<evidence type="ECO:0000313" key="3">
    <source>
        <dbReference type="EMBL" id="MBI6872809.1"/>
    </source>
</evidence>
<feature type="domain" description="DUF218" evidence="2">
    <location>
        <begin position="39"/>
        <end position="157"/>
    </location>
</feature>
<dbReference type="GO" id="GO:0043164">
    <property type="term" value="P:Gram-negative-bacterium-type cell wall biogenesis"/>
    <property type="evidence" value="ECO:0007669"/>
    <property type="project" value="TreeGrafter"/>
</dbReference>
<dbReference type="GO" id="GO:0005886">
    <property type="term" value="C:plasma membrane"/>
    <property type="evidence" value="ECO:0007669"/>
    <property type="project" value="TreeGrafter"/>
</dbReference>
<dbReference type="PANTHER" id="PTHR30336:SF4">
    <property type="entry name" value="ENVELOPE BIOGENESIS FACTOR ELYC"/>
    <property type="match status" value="1"/>
</dbReference>
<evidence type="ECO:0000313" key="4">
    <source>
        <dbReference type="Proteomes" id="UP000622687"/>
    </source>
</evidence>
<keyword evidence="1" id="KW-0812">Transmembrane</keyword>
<dbReference type="PANTHER" id="PTHR30336">
    <property type="entry name" value="INNER MEMBRANE PROTEIN, PROBABLE PERMEASE"/>
    <property type="match status" value="1"/>
</dbReference>
<gene>
    <name evidence="3" type="ORF">I6U51_08785</name>
</gene>
<feature type="transmembrane region" description="Helical" evidence="1">
    <location>
        <begin position="7"/>
        <end position="30"/>
    </location>
</feature>
<evidence type="ECO:0000259" key="2">
    <source>
        <dbReference type="Pfam" id="PF02698"/>
    </source>
</evidence>
<dbReference type="Proteomes" id="UP000622687">
    <property type="component" value="Unassembled WGS sequence"/>
</dbReference>
<dbReference type="EMBL" id="JAEEGB010000008">
    <property type="protein sequence ID" value="MBI6872809.1"/>
    <property type="molecule type" value="Genomic_DNA"/>
</dbReference>
<protein>
    <submittedName>
        <fullName evidence="3">YdcF family protein</fullName>
    </submittedName>
</protein>
<dbReference type="RefSeq" id="WP_211142302.1">
    <property type="nucleotide sequence ID" value="NZ_JAEEGB010000008.1"/>
</dbReference>
<reference evidence="3" key="1">
    <citation type="submission" date="2020-12" db="EMBL/GenBank/DDBJ databases">
        <title>Clostridium thailandense sp. nov., a novel acetogenic bacterium isolated from peat land soil in Thailand.</title>
        <authorList>
            <person name="Chaikitkaew S."/>
            <person name="Birkeland N.K."/>
        </authorList>
    </citation>
    <scope>NUCLEOTIDE SEQUENCE</scope>
    <source>
        <strain evidence="3">DSM 17425</strain>
    </source>
</reference>
<accession>A0A934HVP5</accession>
<dbReference type="InterPro" id="IPR014729">
    <property type="entry name" value="Rossmann-like_a/b/a_fold"/>
</dbReference>
<dbReference type="GO" id="GO:0000270">
    <property type="term" value="P:peptidoglycan metabolic process"/>
    <property type="evidence" value="ECO:0007669"/>
    <property type="project" value="TreeGrafter"/>
</dbReference>
<keyword evidence="1" id="KW-1133">Transmembrane helix</keyword>
<organism evidence="3 4">
    <name type="scientific">Clostridium aciditolerans</name>
    <dbReference type="NCBI Taxonomy" id="339861"/>
    <lineage>
        <taxon>Bacteria</taxon>
        <taxon>Bacillati</taxon>
        <taxon>Bacillota</taxon>
        <taxon>Clostridia</taxon>
        <taxon>Eubacteriales</taxon>
        <taxon>Clostridiaceae</taxon>
        <taxon>Clostridium</taxon>
    </lineage>
</organism>
<dbReference type="InterPro" id="IPR003848">
    <property type="entry name" value="DUF218"/>
</dbReference>
<dbReference type="CDD" id="cd06259">
    <property type="entry name" value="YdcF-like"/>
    <property type="match status" value="1"/>
</dbReference>
<sequence>MNKIFKFLQILLICGVVFILISLSAIIYFGQTAKPQKSDCIIVLGCKVYGTVPSPFLAWRLDRAAKLYSEGYGNYIIVSGGRGSGEDISEAEAMKRYLISKGVNKVNVIEEDKSMTTMENLQNSKKIMKERDLKTAVVVSNKYHLKRASLIAKYCDIKASYSGVFVTEYKTHEITGYLREVPAIIKFYLQLICFKLF</sequence>
<keyword evidence="4" id="KW-1185">Reference proteome</keyword>
<dbReference type="AlphaFoldDB" id="A0A934HVP5"/>
<keyword evidence="1" id="KW-0472">Membrane</keyword>
<evidence type="ECO:0000256" key="1">
    <source>
        <dbReference type="SAM" id="Phobius"/>
    </source>
</evidence>
<proteinExistence type="predicted"/>
<dbReference type="Pfam" id="PF02698">
    <property type="entry name" value="DUF218"/>
    <property type="match status" value="1"/>
</dbReference>
<dbReference type="InterPro" id="IPR051599">
    <property type="entry name" value="Cell_Envelope_Assoc"/>
</dbReference>
<name>A0A934HVP5_9CLOT</name>